<sequence length="147" mass="17246">MIKTLSQQDVTPKTWLEYIEKIDSFDWNGAHFLARKMDKGFAENERLTLAFDNQNIVGMGALTNTDIADIPETPFFSTLYVLPDYRKNKIAHKIVLQTLEEARNMGYKHIYTQTDLNGFYEQLGFSFKRQIVDFMGRDIRLYEQSLF</sequence>
<proteinExistence type="predicted"/>
<dbReference type="EMBL" id="HE575142">
    <property type="protein sequence ID" value="CCC56267.1"/>
    <property type="molecule type" value="Genomic_DNA"/>
</dbReference>
<dbReference type="Pfam" id="PF00583">
    <property type="entry name" value="Acetyltransf_1"/>
    <property type="match status" value="1"/>
</dbReference>
<protein>
    <submittedName>
        <fullName evidence="2">Putative GCN5-like N-acetyltransferase</fullName>
    </submittedName>
</protein>
<dbReference type="SUPFAM" id="SSF55729">
    <property type="entry name" value="Acyl-CoA N-acyltransferases (Nat)"/>
    <property type="match status" value="1"/>
</dbReference>
<dbReference type="InterPro" id="IPR016181">
    <property type="entry name" value="Acyl_CoA_acyltransferase"/>
</dbReference>
<dbReference type="Gene3D" id="3.40.630.30">
    <property type="match status" value="1"/>
</dbReference>
<feature type="domain" description="N-acetyltransferase" evidence="1">
    <location>
        <begin position="1"/>
        <end position="140"/>
    </location>
</feature>
<reference evidence="2" key="2">
    <citation type="submission" date="2011-07" db="EMBL/GenBank/DDBJ databases">
        <authorList>
            <person name="Franz C."/>
        </authorList>
    </citation>
    <scope>NUCLEOTIDE SEQUENCE</scope>
    <source>
        <strain evidence="2">Fsh4-2</strain>
    </source>
</reference>
<accession>G0UEV9</accession>
<gene>
    <name evidence="2" type="ORF">WT2_00261</name>
</gene>
<name>G0UEV9_9LACO</name>
<dbReference type="GO" id="GO:0016747">
    <property type="term" value="F:acyltransferase activity, transferring groups other than amino-acyl groups"/>
    <property type="evidence" value="ECO:0007669"/>
    <property type="project" value="InterPro"/>
</dbReference>
<organism evidence="2">
    <name type="scientific">Weissella thailandensis fsh4-2</name>
    <dbReference type="NCBI Taxonomy" id="1056112"/>
    <lineage>
        <taxon>Bacteria</taxon>
        <taxon>Bacillati</taxon>
        <taxon>Bacillota</taxon>
        <taxon>Bacilli</taxon>
        <taxon>Lactobacillales</taxon>
        <taxon>Lactobacillaceae</taxon>
        <taxon>Weissella</taxon>
    </lineage>
</organism>
<keyword evidence="2" id="KW-0808">Transferase</keyword>
<dbReference type="InterPro" id="IPR000182">
    <property type="entry name" value="GNAT_dom"/>
</dbReference>
<reference evidence="2" key="1">
    <citation type="journal article" date="2011" name="J. Bacteriol.">
        <title>Genome Sequence of Weissella thailandensis fsh4-2.</title>
        <authorList>
            <person name="Benomar N."/>
            <person name="Abriouel H."/>
            <person name="Lee H."/>
            <person name="Cho G.S."/>
            <person name="Huch M."/>
            <person name="Pulido R.P."/>
            <person name="Holzapfel W.H."/>
            <person name="Galvez A."/>
            <person name="Franz C.M."/>
        </authorList>
    </citation>
    <scope>NUCLEOTIDE SEQUENCE</scope>
    <source>
        <strain evidence="2">Fsh4-2</strain>
    </source>
</reference>
<dbReference type="PROSITE" id="PS51186">
    <property type="entry name" value="GNAT"/>
    <property type="match status" value="1"/>
</dbReference>
<dbReference type="AlphaFoldDB" id="G0UEV9"/>
<evidence type="ECO:0000313" key="2">
    <source>
        <dbReference type="EMBL" id="CCC56267.1"/>
    </source>
</evidence>
<evidence type="ECO:0000259" key="1">
    <source>
        <dbReference type="PROSITE" id="PS51186"/>
    </source>
</evidence>
<dbReference type="CDD" id="cd04301">
    <property type="entry name" value="NAT_SF"/>
    <property type="match status" value="1"/>
</dbReference>